<evidence type="ECO:0008006" key="4">
    <source>
        <dbReference type="Google" id="ProtNLM"/>
    </source>
</evidence>
<evidence type="ECO:0000313" key="3">
    <source>
        <dbReference type="Proteomes" id="UP000199632"/>
    </source>
</evidence>
<keyword evidence="3" id="KW-1185">Reference proteome</keyword>
<evidence type="ECO:0000256" key="1">
    <source>
        <dbReference type="SAM" id="Phobius"/>
    </source>
</evidence>
<dbReference type="Pfam" id="PF17248">
    <property type="entry name" value="DUF5317"/>
    <property type="match status" value="1"/>
</dbReference>
<feature type="transmembrane region" description="Helical" evidence="1">
    <location>
        <begin position="60"/>
        <end position="80"/>
    </location>
</feature>
<keyword evidence="1" id="KW-0812">Transmembrane</keyword>
<dbReference type="InterPro" id="IPR035168">
    <property type="entry name" value="DUF5317"/>
</dbReference>
<protein>
    <recommendedName>
        <fullName evidence="4">DUF5317 domain-containing protein</fullName>
    </recommendedName>
</protein>
<keyword evidence="1" id="KW-1133">Transmembrane helix</keyword>
<feature type="transmembrane region" description="Helical" evidence="1">
    <location>
        <begin position="6"/>
        <end position="23"/>
    </location>
</feature>
<accession>A0A1H3U712</accession>
<feature type="transmembrane region" description="Helical" evidence="1">
    <location>
        <begin position="92"/>
        <end position="111"/>
    </location>
</feature>
<gene>
    <name evidence="2" type="ORF">SAMN05421684_6684</name>
</gene>
<name>A0A1H3U712_9ACTN</name>
<evidence type="ECO:0000313" key="2">
    <source>
        <dbReference type="EMBL" id="SDZ58274.1"/>
    </source>
</evidence>
<sequence length="198" mass="20346">MTKLVLFAGPIIAGVVVGRLLGGRIGSLARWRIRGLWLVLLAATAQAVIRVPLIDGLAAAPAQLWVTGVSFAAVGLALALNIPGRPSHIRVGIWLALTGGALNGVVIAANGHMPVSGAGLRAVGIDTAAVSGEPRYAILSSQTRLAALGDTLPIGPLHVVVSIGDLFIVIATLLLIAGMMRRLGDDRRSWKAGGNRSP</sequence>
<dbReference type="AlphaFoldDB" id="A0A1H3U712"/>
<dbReference type="STRING" id="137265.SAMN05421684_6684"/>
<dbReference type="Proteomes" id="UP000199632">
    <property type="component" value="Unassembled WGS sequence"/>
</dbReference>
<keyword evidence="1" id="KW-0472">Membrane</keyword>
<dbReference type="EMBL" id="FNQB01000004">
    <property type="protein sequence ID" value="SDZ58274.1"/>
    <property type="molecule type" value="Genomic_DNA"/>
</dbReference>
<organism evidence="2 3">
    <name type="scientific">Asanoa ishikariensis</name>
    <dbReference type="NCBI Taxonomy" id="137265"/>
    <lineage>
        <taxon>Bacteria</taxon>
        <taxon>Bacillati</taxon>
        <taxon>Actinomycetota</taxon>
        <taxon>Actinomycetes</taxon>
        <taxon>Micromonosporales</taxon>
        <taxon>Micromonosporaceae</taxon>
        <taxon>Asanoa</taxon>
    </lineage>
</organism>
<feature type="transmembrane region" description="Helical" evidence="1">
    <location>
        <begin position="35"/>
        <end position="54"/>
    </location>
</feature>
<dbReference type="OrthoDB" id="3777393at2"/>
<feature type="transmembrane region" description="Helical" evidence="1">
    <location>
        <begin position="157"/>
        <end position="178"/>
    </location>
</feature>
<reference evidence="3" key="1">
    <citation type="submission" date="2016-10" db="EMBL/GenBank/DDBJ databases">
        <authorList>
            <person name="Varghese N."/>
            <person name="Submissions S."/>
        </authorList>
    </citation>
    <scope>NUCLEOTIDE SEQUENCE [LARGE SCALE GENOMIC DNA]</scope>
    <source>
        <strain evidence="3">DSM 44718</strain>
    </source>
</reference>
<dbReference type="RefSeq" id="WP_090800970.1">
    <property type="nucleotide sequence ID" value="NZ_BOND01000007.1"/>
</dbReference>
<proteinExistence type="predicted"/>